<keyword evidence="4" id="KW-1185">Reference proteome</keyword>
<name>A0A2S9H3G4_9BURK</name>
<evidence type="ECO:0000256" key="1">
    <source>
        <dbReference type="SAM" id="SignalP"/>
    </source>
</evidence>
<dbReference type="PROSITE" id="PS51257">
    <property type="entry name" value="PROKAR_LIPOPROTEIN"/>
    <property type="match status" value="1"/>
</dbReference>
<dbReference type="OrthoDB" id="7375569at2"/>
<feature type="signal peptide" evidence="1">
    <location>
        <begin position="1"/>
        <end position="28"/>
    </location>
</feature>
<dbReference type="RefSeq" id="WP_105530253.1">
    <property type="nucleotide sequence ID" value="NZ_PUGF01000002.1"/>
</dbReference>
<evidence type="ECO:0000313" key="3">
    <source>
        <dbReference type="EMBL" id="PRC94525.1"/>
    </source>
</evidence>
<dbReference type="Proteomes" id="UP000237839">
    <property type="component" value="Unassembled WGS sequence"/>
</dbReference>
<protein>
    <recommendedName>
        <fullName evidence="2">DUF2846 domain-containing protein</fullName>
    </recommendedName>
</protein>
<dbReference type="EMBL" id="PUGF01000002">
    <property type="protein sequence ID" value="PRC94525.1"/>
    <property type="molecule type" value="Genomic_DNA"/>
</dbReference>
<evidence type="ECO:0000313" key="4">
    <source>
        <dbReference type="Proteomes" id="UP000237839"/>
    </source>
</evidence>
<reference evidence="3 4" key="1">
    <citation type="submission" date="2018-02" db="EMBL/GenBank/DDBJ databases">
        <title>Solimicrobium silvestre gen. nov., sp. nov., isolated from alpine forest soil.</title>
        <authorList>
            <person name="Margesin R."/>
            <person name="Albuquerque L."/>
            <person name="Zhang D.-C."/>
            <person name="Froufe H.J.C."/>
            <person name="Severino R."/>
            <person name="Roxo I."/>
            <person name="Egas C."/>
            <person name="Da Costa M.S."/>
        </authorList>
    </citation>
    <scope>NUCLEOTIDE SEQUENCE [LARGE SCALE GENOMIC DNA]</scope>
    <source>
        <strain evidence="3 4">S20-91</strain>
    </source>
</reference>
<organism evidence="3 4">
    <name type="scientific">Solimicrobium silvestre</name>
    <dbReference type="NCBI Taxonomy" id="2099400"/>
    <lineage>
        <taxon>Bacteria</taxon>
        <taxon>Pseudomonadati</taxon>
        <taxon>Pseudomonadota</taxon>
        <taxon>Betaproteobacteria</taxon>
        <taxon>Burkholderiales</taxon>
        <taxon>Oxalobacteraceae</taxon>
        <taxon>Solimicrobium</taxon>
    </lineage>
</organism>
<dbReference type="InterPro" id="IPR022548">
    <property type="entry name" value="DUF2846"/>
</dbReference>
<dbReference type="AlphaFoldDB" id="A0A2S9H3G4"/>
<feature type="domain" description="DUF2846" evidence="2">
    <location>
        <begin position="40"/>
        <end position="117"/>
    </location>
</feature>
<comment type="caution">
    <text evidence="3">The sequence shown here is derived from an EMBL/GenBank/DDBJ whole genome shotgun (WGS) entry which is preliminary data.</text>
</comment>
<evidence type="ECO:0000259" key="2">
    <source>
        <dbReference type="Pfam" id="PF11008"/>
    </source>
</evidence>
<proteinExistence type="predicted"/>
<dbReference type="Pfam" id="PF11008">
    <property type="entry name" value="DUF2846"/>
    <property type="match status" value="1"/>
</dbReference>
<accession>A0A2S9H3G4</accession>
<sequence>MKRIVGIFIAAMVVLLTGCASVPMASLAQDSKAKEFTPDQNKASLYIYRNETIGAAISMPVSVNGATIGETASKTYFQLDLLPGAYNLKSEAENDSNLALTLIAGKNYFVWQEVKMGIFSARNKLQLVDDETGRAGVTESKLILISSSAYKTPAVNQHDDKTPLAVVAPMVASAPITTIAADATVATNVQQSIPSSPLSSDPVAAKKVEFNFGQSSITVEKMAKQQNCNPGVGANLISKNGVEEQYSVKCSDGRELKAQCEYRQCAFTTQNTPVAAVTPVAPVAVISTVTIAPSTAQAAPTTSVTLATNSSIPASDNSNAVISTPVATQNTAPEPVMEAPQPEKQLNIVLGLGLTAGGDNLETTTYTNGSTSSIHAGSGVQFLTGLDYRINDSFSVQGTVGFQDMVSAARNGNVSFTRFPIELLGYYSLNKSWRIGGGVRFVQDPTLSGNGIGSNISVDFNNTVGSVLEVEYLANKHLGFKFRAVKESFTAVGQTESVNGDQFGFFTNFYF</sequence>
<gene>
    <name evidence="3" type="ORF">S2091_0528</name>
</gene>
<feature type="chain" id="PRO_5015449928" description="DUF2846 domain-containing protein" evidence="1">
    <location>
        <begin position="29"/>
        <end position="511"/>
    </location>
</feature>
<keyword evidence="1" id="KW-0732">Signal</keyword>